<evidence type="ECO:0000256" key="1">
    <source>
        <dbReference type="ARBA" id="ARBA00004173"/>
    </source>
</evidence>
<reference evidence="5" key="1">
    <citation type="journal article" date="2019" name="bioRxiv">
        <title>The Genome of the Zebra Mussel, Dreissena polymorpha: A Resource for Invasive Species Research.</title>
        <authorList>
            <person name="McCartney M.A."/>
            <person name="Auch B."/>
            <person name="Kono T."/>
            <person name="Mallez S."/>
            <person name="Zhang Y."/>
            <person name="Obille A."/>
            <person name="Becker A."/>
            <person name="Abrahante J.E."/>
            <person name="Garbe J."/>
            <person name="Badalamenti J.P."/>
            <person name="Herman A."/>
            <person name="Mangelson H."/>
            <person name="Liachko I."/>
            <person name="Sullivan S."/>
            <person name="Sone E.D."/>
            <person name="Koren S."/>
            <person name="Silverstein K.A.T."/>
            <person name="Beckman K.B."/>
            <person name="Gohl D.M."/>
        </authorList>
    </citation>
    <scope>NUCLEOTIDE SEQUENCE</scope>
    <source>
        <strain evidence="5">Duluth1</strain>
        <tissue evidence="5">Whole animal</tissue>
    </source>
</reference>
<evidence type="ECO:0000256" key="4">
    <source>
        <dbReference type="SAM" id="MobiDB-lite"/>
    </source>
</evidence>
<evidence type="ECO:0000256" key="2">
    <source>
        <dbReference type="ARBA" id="ARBA00023128"/>
    </source>
</evidence>
<dbReference type="PANTHER" id="PTHR31601:SF2">
    <property type="entry name" value="ALPHA-KETOGLUTARATE DEHYDROGENASE COMPONENT 4"/>
    <property type="match status" value="1"/>
</dbReference>
<dbReference type="InterPro" id="IPR020373">
    <property type="entry name" value="Kgd4/YMR-31"/>
</dbReference>
<gene>
    <name evidence="5" type="ORF">DPMN_114456</name>
</gene>
<dbReference type="GO" id="GO:0005739">
    <property type="term" value="C:mitochondrion"/>
    <property type="evidence" value="ECO:0007669"/>
    <property type="project" value="UniProtKB-SubCell"/>
</dbReference>
<proteinExistence type="inferred from homology"/>
<reference evidence="5" key="2">
    <citation type="submission" date="2020-11" db="EMBL/GenBank/DDBJ databases">
        <authorList>
            <person name="McCartney M.A."/>
            <person name="Auch B."/>
            <person name="Kono T."/>
            <person name="Mallez S."/>
            <person name="Becker A."/>
            <person name="Gohl D.M."/>
            <person name="Silverstein K.A.T."/>
            <person name="Koren S."/>
            <person name="Bechman K.B."/>
            <person name="Herman A."/>
            <person name="Abrahante J.E."/>
            <person name="Garbe J."/>
        </authorList>
    </citation>
    <scope>NUCLEOTIDE SEQUENCE</scope>
    <source>
        <strain evidence="5">Duluth1</strain>
        <tissue evidence="5">Whole animal</tissue>
    </source>
</reference>
<evidence type="ECO:0000313" key="6">
    <source>
        <dbReference type="Proteomes" id="UP000828390"/>
    </source>
</evidence>
<organism evidence="5 6">
    <name type="scientific">Dreissena polymorpha</name>
    <name type="common">Zebra mussel</name>
    <name type="synonym">Mytilus polymorpha</name>
    <dbReference type="NCBI Taxonomy" id="45954"/>
    <lineage>
        <taxon>Eukaryota</taxon>
        <taxon>Metazoa</taxon>
        <taxon>Spiralia</taxon>
        <taxon>Lophotrochozoa</taxon>
        <taxon>Mollusca</taxon>
        <taxon>Bivalvia</taxon>
        <taxon>Autobranchia</taxon>
        <taxon>Heteroconchia</taxon>
        <taxon>Euheterodonta</taxon>
        <taxon>Imparidentia</taxon>
        <taxon>Neoheterodontei</taxon>
        <taxon>Myida</taxon>
        <taxon>Dreissenoidea</taxon>
        <taxon>Dreissenidae</taxon>
        <taxon>Dreissena</taxon>
    </lineage>
</organism>
<sequence length="90" mass="9781">MKMSALARTLQAVKPHVPSIKFPVRSTEALTTSGTHKLADSVSHVPAITPSPAPVKPVVTSSASEKIPSRYQRKKISKEEMEYIERGGPE</sequence>
<comment type="subcellular location">
    <subcellularLocation>
        <location evidence="1">Mitochondrion</location>
    </subcellularLocation>
</comment>
<dbReference type="GO" id="GO:0006103">
    <property type="term" value="P:2-oxoglutarate metabolic process"/>
    <property type="evidence" value="ECO:0007669"/>
    <property type="project" value="InterPro"/>
</dbReference>
<dbReference type="GO" id="GO:0004591">
    <property type="term" value="F:oxoglutarate dehydrogenase (succinyl-transferring) activity"/>
    <property type="evidence" value="ECO:0007669"/>
    <property type="project" value="TreeGrafter"/>
</dbReference>
<evidence type="ECO:0000313" key="5">
    <source>
        <dbReference type="EMBL" id="KAH3840998.1"/>
    </source>
</evidence>
<keyword evidence="2" id="KW-0496">Mitochondrion</keyword>
<feature type="region of interest" description="Disordered" evidence="4">
    <location>
        <begin position="33"/>
        <end position="72"/>
    </location>
</feature>
<accession>A0A9D4KJH8</accession>
<evidence type="ECO:0008006" key="7">
    <source>
        <dbReference type="Google" id="ProtNLM"/>
    </source>
</evidence>
<name>A0A9D4KJH8_DREPO</name>
<comment type="caution">
    <text evidence="5">The sequence shown here is derived from an EMBL/GenBank/DDBJ whole genome shotgun (WGS) entry which is preliminary data.</text>
</comment>
<evidence type="ECO:0000256" key="3">
    <source>
        <dbReference type="ARBA" id="ARBA00043970"/>
    </source>
</evidence>
<comment type="similarity">
    <text evidence="3">Belongs to the alpha-ketoglutarate dehydrogenase component 4 family.</text>
</comment>
<keyword evidence="6" id="KW-1185">Reference proteome</keyword>
<dbReference type="AlphaFoldDB" id="A0A9D4KJH8"/>
<dbReference type="EMBL" id="JAIWYP010000004">
    <property type="protein sequence ID" value="KAH3840998.1"/>
    <property type="molecule type" value="Genomic_DNA"/>
</dbReference>
<dbReference type="Pfam" id="PF10937">
    <property type="entry name" value="Kgd4-YMR31"/>
    <property type="match status" value="1"/>
</dbReference>
<dbReference type="Proteomes" id="UP000828390">
    <property type="component" value="Unassembled WGS sequence"/>
</dbReference>
<dbReference type="PANTHER" id="PTHR31601">
    <property type="entry name" value="28S RIBOSOMAL PROTEIN S36, MITOCHONDRIAL"/>
    <property type="match status" value="1"/>
</dbReference>
<protein>
    <recommendedName>
        <fullName evidence="7">Mitochondrial ribosomal protein S36</fullName>
    </recommendedName>
</protein>